<dbReference type="InterPro" id="IPR017941">
    <property type="entry name" value="Rieske_2Fe-2S"/>
</dbReference>
<keyword evidence="3" id="KW-0408">Iron</keyword>
<dbReference type="SUPFAM" id="SSF50022">
    <property type="entry name" value="ISP domain"/>
    <property type="match status" value="1"/>
</dbReference>
<organism evidence="6 7">
    <name type="scientific">Urbifossiella limnaea</name>
    <dbReference type="NCBI Taxonomy" id="2528023"/>
    <lineage>
        <taxon>Bacteria</taxon>
        <taxon>Pseudomonadati</taxon>
        <taxon>Planctomycetota</taxon>
        <taxon>Planctomycetia</taxon>
        <taxon>Gemmatales</taxon>
        <taxon>Gemmataceae</taxon>
        <taxon>Urbifossiella</taxon>
    </lineage>
</organism>
<name>A0A517XTE3_9BACT</name>
<keyword evidence="6" id="KW-0223">Dioxygenase</keyword>
<dbReference type="Proteomes" id="UP000319576">
    <property type="component" value="Chromosome"/>
</dbReference>
<keyword evidence="7" id="KW-1185">Reference proteome</keyword>
<evidence type="ECO:0000256" key="1">
    <source>
        <dbReference type="ARBA" id="ARBA00022714"/>
    </source>
</evidence>
<dbReference type="OrthoDB" id="9795104at2"/>
<keyword evidence="1" id="KW-0001">2Fe-2S</keyword>
<dbReference type="Pfam" id="PF00355">
    <property type="entry name" value="Rieske"/>
    <property type="match status" value="1"/>
</dbReference>
<keyword evidence="6" id="KW-0560">Oxidoreductase</keyword>
<reference evidence="6 7" key="1">
    <citation type="submission" date="2019-02" db="EMBL/GenBank/DDBJ databases">
        <title>Deep-cultivation of Planctomycetes and their phenomic and genomic characterization uncovers novel biology.</title>
        <authorList>
            <person name="Wiegand S."/>
            <person name="Jogler M."/>
            <person name="Boedeker C."/>
            <person name="Pinto D."/>
            <person name="Vollmers J."/>
            <person name="Rivas-Marin E."/>
            <person name="Kohn T."/>
            <person name="Peeters S.H."/>
            <person name="Heuer A."/>
            <person name="Rast P."/>
            <person name="Oberbeckmann S."/>
            <person name="Bunk B."/>
            <person name="Jeske O."/>
            <person name="Meyerdierks A."/>
            <person name="Storesund J.E."/>
            <person name="Kallscheuer N."/>
            <person name="Luecker S."/>
            <person name="Lage O.M."/>
            <person name="Pohl T."/>
            <person name="Merkel B.J."/>
            <person name="Hornburger P."/>
            <person name="Mueller R.-W."/>
            <person name="Bruemmer F."/>
            <person name="Labrenz M."/>
            <person name="Spormann A.M."/>
            <person name="Op den Camp H."/>
            <person name="Overmann J."/>
            <person name="Amann R."/>
            <person name="Jetten M.S.M."/>
            <person name="Mascher T."/>
            <person name="Medema M.H."/>
            <person name="Devos D.P."/>
            <person name="Kaster A.-K."/>
            <person name="Ovreas L."/>
            <person name="Rohde M."/>
            <person name="Galperin M.Y."/>
            <person name="Jogler C."/>
        </authorList>
    </citation>
    <scope>NUCLEOTIDE SEQUENCE [LARGE SCALE GENOMIC DNA]</scope>
    <source>
        <strain evidence="6 7">ETA_A1</strain>
    </source>
</reference>
<dbReference type="PANTHER" id="PTHR21496:SF23">
    <property type="entry name" value="3-PHENYLPROPIONATE_CINNAMIC ACID DIOXYGENASE FERREDOXIN SUBUNIT"/>
    <property type="match status" value="1"/>
</dbReference>
<evidence type="ECO:0000256" key="3">
    <source>
        <dbReference type="ARBA" id="ARBA00023004"/>
    </source>
</evidence>
<evidence type="ECO:0000256" key="4">
    <source>
        <dbReference type="ARBA" id="ARBA00023014"/>
    </source>
</evidence>
<dbReference type="AlphaFoldDB" id="A0A517XTE3"/>
<feature type="domain" description="Rieske" evidence="5">
    <location>
        <begin position="5"/>
        <end position="99"/>
    </location>
</feature>
<dbReference type="GO" id="GO:0051213">
    <property type="term" value="F:dioxygenase activity"/>
    <property type="evidence" value="ECO:0007669"/>
    <property type="project" value="UniProtKB-KW"/>
</dbReference>
<evidence type="ECO:0000256" key="2">
    <source>
        <dbReference type="ARBA" id="ARBA00022723"/>
    </source>
</evidence>
<protein>
    <submittedName>
        <fullName evidence="6">Naphthalene 1,2-dioxygenase/salicylate 5-hydroxylase system, ferredoxin component</fullName>
    </submittedName>
</protein>
<evidence type="ECO:0000259" key="5">
    <source>
        <dbReference type="PROSITE" id="PS51296"/>
    </source>
</evidence>
<dbReference type="GO" id="GO:0051537">
    <property type="term" value="F:2 iron, 2 sulfur cluster binding"/>
    <property type="evidence" value="ECO:0007669"/>
    <property type="project" value="UniProtKB-KW"/>
</dbReference>
<dbReference type="Gene3D" id="2.102.10.10">
    <property type="entry name" value="Rieske [2Fe-2S] iron-sulphur domain"/>
    <property type="match status" value="1"/>
</dbReference>
<gene>
    <name evidence="6" type="primary">nagAb</name>
    <name evidence="6" type="ORF">ETAA1_27600</name>
</gene>
<dbReference type="EMBL" id="CP036273">
    <property type="protein sequence ID" value="QDU20799.1"/>
    <property type="molecule type" value="Genomic_DNA"/>
</dbReference>
<evidence type="ECO:0000313" key="6">
    <source>
        <dbReference type="EMBL" id="QDU20799.1"/>
    </source>
</evidence>
<dbReference type="PROSITE" id="PS51296">
    <property type="entry name" value="RIESKE"/>
    <property type="match status" value="1"/>
</dbReference>
<dbReference type="PANTHER" id="PTHR21496">
    <property type="entry name" value="FERREDOXIN-RELATED"/>
    <property type="match status" value="1"/>
</dbReference>
<evidence type="ECO:0000313" key="7">
    <source>
        <dbReference type="Proteomes" id="UP000319576"/>
    </source>
</evidence>
<dbReference type="GO" id="GO:0046872">
    <property type="term" value="F:metal ion binding"/>
    <property type="evidence" value="ECO:0007669"/>
    <property type="project" value="UniProtKB-KW"/>
</dbReference>
<dbReference type="InterPro" id="IPR036922">
    <property type="entry name" value="Rieske_2Fe-2S_sf"/>
</dbReference>
<sequence>MGQRIPLGKTTDLPAGATTVVEVNGKDVAVFHHEGRFFAVDDLCPHMGASLSGGFVEGGVVTCPWHYWRFRLDDGSWADNPKVRIGCYPVHVEGDDVVLEVPEQA</sequence>
<proteinExistence type="predicted"/>
<dbReference type="KEGG" id="uli:ETAA1_27600"/>
<accession>A0A517XTE3</accession>
<keyword evidence="2" id="KW-0479">Metal-binding</keyword>
<dbReference type="RefSeq" id="WP_145238968.1">
    <property type="nucleotide sequence ID" value="NZ_CP036273.1"/>
</dbReference>
<keyword evidence="4" id="KW-0411">Iron-sulfur</keyword>